<organism evidence="2 3">
    <name type="scientific">Seminavis robusta</name>
    <dbReference type="NCBI Taxonomy" id="568900"/>
    <lineage>
        <taxon>Eukaryota</taxon>
        <taxon>Sar</taxon>
        <taxon>Stramenopiles</taxon>
        <taxon>Ochrophyta</taxon>
        <taxon>Bacillariophyta</taxon>
        <taxon>Bacillariophyceae</taxon>
        <taxon>Bacillariophycidae</taxon>
        <taxon>Naviculales</taxon>
        <taxon>Naviculaceae</taxon>
        <taxon>Seminavis</taxon>
    </lineage>
</organism>
<protein>
    <submittedName>
        <fullName evidence="2">Uncharacterized protein</fullName>
    </submittedName>
</protein>
<gene>
    <name evidence="2" type="ORF">SEMRO_370_G128410.1</name>
</gene>
<comment type="caution">
    <text evidence="2">The sequence shown here is derived from an EMBL/GenBank/DDBJ whole genome shotgun (WGS) entry which is preliminary data.</text>
</comment>
<dbReference type="AlphaFoldDB" id="A0A9N8DY56"/>
<evidence type="ECO:0000313" key="3">
    <source>
        <dbReference type="Proteomes" id="UP001153069"/>
    </source>
</evidence>
<proteinExistence type="predicted"/>
<dbReference type="EMBL" id="CAICTM010000369">
    <property type="protein sequence ID" value="CAB9508996.1"/>
    <property type="molecule type" value="Genomic_DNA"/>
</dbReference>
<sequence>METQKKKRTEAAEREDAAMALLEAGRSARNSGQLKILISWKLGRPCPSKISTVAQRQAKWDEVKDIVVAPVQRWSPEEEAELQRVKQKIDNITVDDTLLGRQRQKMQTEALSTVKAMSATEREQFLQSLDEGDNEEADNGDSVEVVEGGGSSQ</sequence>
<feature type="region of interest" description="Disordered" evidence="1">
    <location>
        <begin position="128"/>
        <end position="153"/>
    </location>
</feature>
<evidence type="ECO:0000313" key="2">
    <source>
        <dbReference type="EMBL" id="CAB9508996.1"/>
    </source>
</evidence>
<reference evidence="2" key="1">
    <citation type="submission" date="2020-06" db="EMBL/GenBank/DDBJ databases">
        <authorList>
            <consortium name="Plant Systems Biology data submission"/>
        </authorList>
    </citation>
    <scope>NUCLEOTIDE SEQUENCE</scope>
    <source>
        <strain evidence="2">D6</strain>
    </source>
</reference>
<keyword evidence="3" id="KW-1185">Reference proteome</keyword>
<dbReference type="Proteomes" id="UP001153069">
    <property type="component" value="Unassembled WGS sequence"/>
</dbReference>
<name>A0A9N8DY56_9STRA</name>
<evidence type="ECO:0000256" key="1">
    <source>
        <dbReference type="SAM" id="MobiDB-lite"/>
    </source>
</evidence>
<feature type="compositionally biased region" description="Acidic residues" evidence="1">
    <location>
        <begin position="130"/>
        <end position="141"/>
    </location>
</feature>
<accession>A0A9N8DY56</accession>